<accession>A0A0E9VTT0</accession>
<evidence type="ECO:0000313" key="1">
    <source>
        <dbReference type="EMBL" id="JAH81564.1"/>
    </source>
</evidence>
<reference evidence="1" key="1">
    <citation type="submission" date="2014-11" db="EMBL/GenBank/DDBJ databases">
        <authorList>
            <person name="Amaro Gonzalez C."/>
        </authorList>
    </citation>
    <scope>NUCLEOTIDE SEQUENCE</scope>
</reference>
<dbReference type="EMBL" id="GBXM01027013">
    <property type="protein sequence ID" value="JAH81564.1"/>
    <property type="molecule type" value="Transcribed_RNA"/>
</dbReference>
<protein>
    <submittedName>
        <fullName evidence="1">Uncharacterized protein</fullName>
    </submittedName>
</protein>
<organism evidence="1">
    <name type="scientific">Anguilla anguilla</name>
    <name type="common">European freshwater eel</name>
    <name type="synonym">Muraena anguilla</name>
    <dbReference type="NCBI Taxonomy" id="7936"/>
    <lineage>
        <taxon>Eukaryota</taxon>
        <taxon>Metazoa</taxon>
        <taxon>Chordata</taxon>
        <taxon>Craniata</taxon>
        <taxon>Vertebrata</taxon>
        <taxon>Euteleostomi</taxon>
        <taxon>Actinopterygii</taxon>
        <taxon>Neopterygii</taxon>
        <taxon>Teleostei</taxon>
        <taxon>Anguilliformes</taxon>
        <taxon>Anguillidae</taxon>
        <taxon>Anguilla</taxon>
    </lineage>
</organism>
<dbReference type="AlphaFoldDB" id="A0A0E9VTT0"/>
<reference evidence="1" key="2">
    <citation type="journal article" date="2015" name="Fish Shellfish Immunol.">
        <title>Early steps in the European eel (Anguilla anguilla)-Vibrio vulnificus interaction in the gills: Role of the RtxA13 toxin.</title>
        <authorList>
            <person name="Callol A."/>
            <person name="Pajuelo D."/>
            <person name="Ebbesson L."/>
            <person name="Teles M."/>
            <person name="MacKenzie S."/>
            <person name="Amaro C."/>
        </authorList>
    </citation>
    <scope>NUCLEOTIDE SEQUENCE</scope>
</reference>
<proteinExistence type="predicted"/>
<sequence>MCCGDFGKLSLAREQLVEEQKKDTELSSLF</sequence>
<name>A0A0E9VTT0_ANGAN</name>